<feature type="domain" description="Class III cytochrome C" evidence="8">
    <location>
        <begin position="38"/>
        <end position="130"/>
    </location>
</feature>
<dbReference type="GO" id="GO:0046872">
    <property type="term" value="F:metal ion binding"/>
    <property type="evidence" value="ECO:0007669"/>
    <property type="project" value="UniProtKB-KW"/>
</dbReference>
<evidence type="ECO:0000256" key="1">
    <source>
        <dbReference type="ARBA" id="ARBA00022448"/>
    </source>
</evidence>
<evidence type="ECO:0000256" key="4">
    <source>
        <dbReference type="ARBA" id="ARBA00022982"/>
    </source>
</evidence>
<comment type="cofactor">
    <cofactor evidence="6">
        <name>heme c</name>
        <dbReference type="ChEBI" id="CHEBI:61717"/>
    </cofactor>
    <text evidence="6">Binds 4 heme c groups covalently per monomer.</text>
</comment>
<keyword evidence="3 6" id="KW-0479">Metal-binding</keyword>
<feature type="binding site" description="axial binding residue" evidence="6">
    <location>
        <position position="49"/>
    </location>
    <ligand>
        <name>heme c</name>
        <dbReference type="ChEBI" id="CHEBI:61717"/>
        <label>1</label>
    </ligand>
    <ligandPart>
        <name>Fe</name>
        <dbReference type="ChEBI" id="CHEBI:18248"/>
    </ligandPart>
</feature>
<feature type="binding site" description="axial binding residue" evidence="6">
    <location>
        <position position="106"/>
    </location>
    <ligand>
        <name>heme c</name>
        <dbReference type="ChEBI" id="CHEBI:61717"/>
        <label>1</label>
    </ligand>
    <ligandPart>
        <name>Fe</name>
        <dbReference type="ChEBI" id="CHEBI:18248"/>
    </ligandPart>
</feature>
<feature type="binding site" description="axial binding residue" evidence="6">
    <location>
        <position position="130"/>
    </location>
    <ligand>
        <name>heme c</name>
        <dbReference type="ChEBI" id="CHEBI:61717"/>
        <label>1</label>
    </ligand>
    <ligandPart>
        <name>Fe</name>
        <dbReference type="ChEBI" id="CHEBI:18248"/>
    </ligandPart>
</feature>
<feature type="binding site" description="axial binding residue" evidence="6">
    <location>
        <position position="110"/>
    </location>
    <ligand>
        <name>heme c</name>
        <dbReference type="ChEBI" id="CHEBI:61717"/>
        <label>1</label>
    </ligand>
    <ligandPart>
        <name>Fe</name>
        <dbReference type="ChEBI" id="CHEBI:18248"/>
    </ligandPart>
</feature>
<dbReference type="HOGENOM" id="CLU_125874_2_0_7"/>
<dbReference type="InterPro" id="IPR020942">
    <property type="entry name" value="Cyt_c_III_dom"/>
</dbReference>
<evidence type="ECO:0000256" key="3">
    <source>
        <dbReference type="ARBA" id="ARBA00022723"/>
    </source>
</evidence>
<dbReference type="Proteomes" id="UP000000442">
    <property type="component" value="Chromosome"/>
</dbReference>
<feature type="binding site" description="axial binding residue" evidence="6">
    <location>
        <position position="58"/>
    </location>
    <ligand>
        <name>heme c</name>
        <dbReference type="ChEBI" id="CHEBI:61717"/>
        <label>1</label>
    </ligand>
    <ligandPart>
        <name>Fe</name>
        <dbReference type="ChEBI" id="CHEBI:18248"/>
    </ligandPart>
</feature>
<dbReference type="GO" id="GO:0009055">
    <property type="term" value="F:electron transfer activity"/>
    <property type="evidence" value="ECO:0007669"/>
    <property type="project" value="InterPro"/>
</dbReference>
<feature type="binding site" description="axial binding residue" evidence="6">
    <location>
        <position position="61"/>
    </location>
    <ligand>
        <name>heme c</name>
        <dbReference type="ChEBI" id="CHEBI:61717"/>
        <label>1</label>
    </ligand>
    <ligandPart>
        <name>Fe</name>
        <dbReference type="ChEBI" id="CHEBI:18248"/>
    </ligandPart>
</feature>
<dbReference type="CDD" id="cd08168">
    <property type="entry name" value="Cytochrom_C3"/>
    <property type="match status" value="1"/>
</dbReference>
<dbReference type="eggNOG" id="ENOG50334IC">
    <property type="taxonomic scope" value="Bacteria"/>
</dbReference>
<proteinExistence type="predicted"/>
<dbReference type="KEGG" id="dat:HRM2_44980"/>
<dbReference type="GO" id="GO:0020037">
    <property type="term" value="F:heme binding"/>
    <property type="evidence" value="ECO:0007669"/>
    <property type="project" value="InterPro"/>
</dbReference>
<keyword evidence="4" id="KW-0249">Electron transport</keyword>
<evidence type="ECO:0000256" key="2">
    <source>
        <dbReference type="ARBA" id="ARBA00022617"/>
    </source>
</evidence>
<feature type="chain" id="PRO_5002902125" evidence="7">
    <location>
        <begin position="25"/>
        <end position="134"/>
    </location>
</feature>
<evidence type="ECO:0000313" key="9">
    <source>
        <dbReference type="EMBL" id="ACN17554.1"/>
    </source>
</evidence>
<evidence type="ECO:0000259" key="8">
    <source>
        <dbReference type="Pfam" id="PF02085"/>
    </source>
</evidence>
<feature type="binding site" description="axial binding residue" evidence="6">
    <location>
        <position position="62"/>
    </location>
    <ligand>
        <name>heme c</name>
        <dbReference type="ChEBI" id="CHEBI:61717"/>
        <label>1</label>
    </ligand>
    <ligandPart>
        <name>Fe</name>
        <dbReference type="ChEBI" id="CHEBI:18248"/>
    </ligandPart>
</feature>
<feature type="signal peptide" evidence="7">
    <location>
        <begin position="1"/>
        <end position="24"/>
    </location>
</feature>
<feature type="binding site" description="axial binding residue" evidence="6">
    <location>
        <position position="129"/>
    </location>
    <ligand>
        <name>heme c</name>
        <dbReference type="ChEBI" id="CHEBI:61717"/>
        <label>1</label>
    </ligand>
    <ligandPart>
        <name>Fe</name>
        <dbReference type="ChEBI" id="CHEBI:18248"/>
    </ligandPart>
</feature>
<accession>C0QF53</accession>
<protein>
    <submittedName>
        <fullName evidence="9">TmcA2</fullName>
    </submittedName>
</protein>
<reference evidence="9 10" key="1">
    <citation type="journal article" date="2009" name="Environ. Microbiol.">
        <title>Genome sequence of Desulfobacterium autotrophicum HRM2, a marine sulfate reducer oxidizing organic carbon completely to carbon dioxide.</title>
        <authorList>
            <person name="Strittmatter A.W."/>
            <person name="Liesegang H."/>
            <person name="Rabus R."/>
            <person name="Decker I."/>
            <person name="Amann J."/>
            <person name="Andres S."/>
            <person name="Henne A."/>
            <person name="Fricke W.F."/>
            <person name="Martinez-Arias R."/>
            <person name="Bartels D."/>
            <person name="Goesmann A."/>
            <person name="Krause L."/>
            <person name="Puehler A."/>
            <person name="Klenk H.P."/>
            <person name="Richter M."/>
            <person name="Schuler M."/>
            <person name="Gloeckner F.O."/>
            <person name="Meyerdierks A."/>
            <person name="Gottschalk G."/>
            <person name="Amann R."/>
        </authorList>
    </citation>
    <scope>NUCLEOTIDE SEQUENCE [LARGE SCALE GENOMIC DNA]</scope>
    <source>
        <strain evidence="10">ATCC 43914 / DSM 3382 / HRM2</strain>
    </source>
</reference>
<name>C0QF53_DESAH</name>
<dbReference type="PRINTS" id="PR00609">
    <property type="entry name" value="CYTOCHROMEC3"/>
</dbReference>
<sequence length="134" mass="15510">MNSFRHFLTLIFFCLTFFPLSALADLDEIMLNQETMPETRQRSAVFFPHGLHMDNLECLDCHHVYEGGKNLQDEDELYEDNPDIRCQDCHNTDASIDTTKAFHHQCMGCHIKSTKEQAKIKTPEMCGDCHTNKN</sequence>
<keyword evidence="1" id="KW-0813">Transport</keyword>
<organism evidence="9 10">
    <name type="scientific">Desulforapulum autotrophicum (strain ATCC 43914 / DSM 3382 / VKM B-1955 / HRM2)</name>
    <name type="common">Desulfobacterium autotrophicum</name>
    <dbReference type="NCBI Taxonomy" id="177437"/>
    <lineage>
        <taxon>Bacteria</taxon>
        <taxon>Pseudomonadati</taxon>
        <taxon>Thermodesulfobacteriota</taxon>
        <taxon>Desulfobacteria</taxon>
        <taxon>Desulfobacterales</taxon>
        <taxon>Desulfobacteraceae</taxon>
        <taxon>Desulforapulum</taxon>
    </lineage>
</organism>
<evidence type="ECO:0000256" key="6">
    <source>
        <dbReference type="PIRSR" id="PIRSR602322-1"/>
    </source>
</evidence>
<evidence type="ECO:0000256" key="7">
    <source>
        <dbReference type="SAM" id="SignalP"/>
    </source>
</evidence>
<dbReference type="SUPFAM" id="SSF48695">
    <property type="entry name" value="Multiheme cytochromes"/>
    <property type="match status" value="1"/>
</dbReference>
<feature type="binding site" description="axial binding residue" evidence="6">
    <location>
        <position position="63"/>
    </location>
    <ligand>
        <name>heme c</name>
        <dbReference type="ChEBI" id="CHEBI:61717"/>
        <label>1</label>
    </ligand>
    <ligandPart>
        <name>Fe</name>
        <dbReference type="ChEBI" id="CHEBI:18248"/>
    </ligandPart>
</feature>
<dbReference type="InterPro" id="IPR002322">
    <property type="entry name" value="Cyt_c_III"/>
</dbReference>
<feature type="binding site" description="axial binding residue" evidence="6">
    <location>
        <position position="109"/>
    </location>
    <ligand>
        <name>heme c</name>
        <dbReference type="ChEBI" id="CHEBI:61717"/>
        <label>1</label>
    </ligand>
    <ligandPart>
        <name>Fe</name>
        <dbReference type="ChEBI" id="CHEBI:18248"/>
    </ligandPart>
</feature>
<evidence type="ECO:0000313" key="10">
    <source>
        <dbReference type="Proteomes" id="UP000000442"/>
    </source>
</evidence>
<keyword evidence="2 6" id="KW-0349">Heme</keyword>
<dbReference type="Gene3D" id="3.90.10.10">
    <property type="entry name" value="Cytochrome C3"/>
    <property type="match status" value="1"/>
</dbReference>
<feature type="binding site" description="axial binding residue" evidence="6">
    <location>
        <position position="126"/>
    </location>
    <ligand>
        <name>heme c</name>
        <dbReference type="ChEBI" id="CHEBI:61717"/>
        <label>1</label>
    </ligand>
    <ligandPart>
        <name>Fe</name>
        <dbReference type="ChEBI" id="CHEBI:18248"/>
    </ligandPart>
</feature>
<keyword evidence="5 6" id="KW-0408">Iron</keyword>
<dbReference type="Pfam" id="PF02085">
    <property type="entry name" value="Cytochrom_CIII"/>
    <property type="match status" value="1"/>
</dbReference>
<evidence type="ECO:0000256" key="5">
    <source>
        <dbReference type="ARBA" id="ARBA00023004"/>
    </source>
</evidence>
<dbReference type="EMBL" id="CP001087">
    <property type="protein sequence ID" value="ACN17554.1"/>
    <property type="molecule type" value="Genomic_DNA"/>
</dbReference>
<dbReference type="OrthoDB" id="9796996at2"/>
<keyword evidence="10" id="KW-1185">Reference proteome</keyword>
<dbReference type="AlphaFoldDB" id="C0QF53"/>
<dbReference type="InterPro" id="IPR036280">
    <property type="entry name" value="Multihaem_cyt_sf"/>
</dbReference>
<feature type="binding site" description="axial binding residue" evidence="6">
    <location>
        <position position="52"/>
    </location>
    <ligand>
        <name>heme c</name>
        <dbReference type="ChEBI" id="CHEBI:61717"/>
        <label>1</label>
    </ligand>
    <ligandPart>
        <name>Fe</name>
        <dbReference type="ChEBI" id="CHEBI:18248"/>
    </ligandPart>
</feature>
<gene>
    <name evidence="9" type="primary">tmcA2</name>
    <name evidence="9" type="ordered locus">HRM2_44980</name>
</gene>
<dbReference type="STRING" id="177437.HRM2_44980"/>
<dbReference type="RefSeq" id="WP_015906268.1">
    <property type="nucleotide sequence ID" value="NC_012108.1"/>
</dbReference>
<keyword evidence="7" id="KW-0732">Signal</keyword>